<name>A0A8H2ZF89_9SACH</name>
<evidence type="ECO:0000259" key="21">
    <source>
        <dbReference type="PROSITE" id="PS51384"/>
    </source>
</evidence>
<keyword evidence="11" id="KW-0521">NADP</keyword>
<evidence type="ECO:0000256" key="7">
    <source>
        <dbReference type="ARBA" id="ARBA00022617"/>
    </source>
</evidence>
<protein>
    <recommendedName>
        <fullName evidence="4">ferric-chelate reductase (NADPH)</fullName>
        <ecNumber evidence="4">1.16.1.9</ecNumber>
    </recommendedName>
</protein>
<dbReference type="GO" id="GO:0005886">
    <property type="term" value="C:plasma membrane"/>
    <property type="evidence" value="ECO:0007669"/>
    <property type="project" value="UniProtKB-SubCell"/>
</dbReference>
<dbReference type="RefSeq" id="XP_041405024.1">
    <property type="nucleotide sequence ID" value="XM_041549090.1"/>
</dbReference>
<dbReference type="OrthoDB" id="4494341at2759"/>
<comment type="cofactor">
    <cofactor evidence="1">
        <name>FAD</name>
        <dbReference type="ChEBI" id="CHEBI:57692"/>
    </cofactor>
</comment>
<feature type="transmembrane region" description="Helical" evidence="20">
    <location>
        <begin position="272"/>
        <end position="290"/>
    </location>
</feature>
<dbReference type="PANTHER" id="PTHR32361:SF9">
    <property type="entry name" value="FERRIC REDUCTASE TRANSMEMBRANE COMPONENT 3-RELATED"/>
    <property type="match status" value="1"/>
</dbReference>
<feature type="transmembrane region" description="Helical" evidence="20">
    <location>
        <begin position="310"/>
        <end position="328"/>
    </location>
</feature>
<comment type="caution">
    <text evidence="22">The sequence shown here is derived from an EMBL/GenBank/DDBJ whole genome shotgun (WGS) entry which is preliminary data.</text>
</comment>
<evidence type="ECO:0000256" key="18">
    <source>
        <dbReference type="ARBA" id="ARBA00023180"/>
    </source>
</evidence>
<keyword evidence="6" id="KW-1003">Cell membrane</keyword>
<feature type="transmembrane region" description="Helical" evidence="20">
    <location>
        <begin position="361"/>
        <end position="379"/>
    </location>
</feature>
<dbReference type="Pfam" id="PF01794">
    <property type="entry name" value="Ferric_reduct"/>
    <property type="match status" value="1"/>
</dbReference>
<dbReference type="GO" id="GO:0006826">
    <property type="term" value="P:iron ion transport"/>
    <property type="evidence" value="ECO:0007669"/>
    <property type="project" value="TreeGrafter"/>
</dbReference>
<dbReference type="EC" id="1.16.1.9" evidence="4"/>
<reference evidence="22 23" key="1">
    <citation type="submission" date="2020-05" db="EMBL/GenBank/DDBJ databases">
        <authorList>
            <person name="Casaregola S."/>
            <person name="Devillers H."/>
            <person name="Grondin C."/>
        </authorList>
    </citation>
    <scope>NUCLEOTIDE SEQUENCE [LARGE SCALE GENOMIC DNA]</scope>
    <source>
        <strain evidence="22 23">CLIB 1767</strain>
    </source>
</reference>
<evidence type="ECO:0000256" key="20">
    <source>
        <dbReference type="SAM" id="Phobius"/>
    </source>
</evidence>
<dbReference type="InterPro" id="IPR051410">
    <property type="entry name" value="Ferric/Cupric_Reductase"/>
</dbReference>
<dbReference type="CDD" id="cd06186">
    <property type="entry name" value="NOX_Duox_like_FAD_NADP"/>
    <property type="match status" value="1"/>
</dbReference>
<evidence type="ECO:0000256" key="12">
    <source>
        <dbReference type="ARBA" id="ARBA00022982"/>
    </source>
</evidence>
<dbReference type="GO" id="GO:0006879">
    <property type="term" value="P:intracellular iron ion homeostasis"/>
    <property type="evidence" value="ECO:0007669"/>
    <property type="project" value="TreeGrafter"/>
</dbReference>
<gene>
    <name evidence="22" type="ORF">KABA2_02S09042</name>
</gene>
<feature type="transmembrane region" description="Helical" evidence="20">
    <location>
        <begin position="334"/>
        <end position="354"/>
    </location>
</feature>
<dbReference type="InterPro" id="IPR013130">
    <property type="entry name" value="Fe3_Rdtase_TM_dom"/>
</dbReference>
<keyword evidence="14" id="KW-0560">Oxidoreductase</keyword>
<dbReference type="GeneID" id="64856131"/>
<feature type="transmembrane region" description="Helical" evidence="20">
    <location>
        <begin position="32"/>
        <end position="50"/>
    </location>
</feature>
<keyword evidence="16" id="KW-0406">Ion transport</keyword>
<feature type="transmembrane region" description="Helical" evidence="20">
    <location>
        <begin position="415"/>
        <end position="435"/>
    </location>
</feature>
<dbReference type="InterPro" id="IPR017938">
    <property type="entry name" value="Riboflavin_synthase-like_b-brl"/>
</dbReference>
<keyword evidence="18" id="KW-0325">Glycoprotein</keyword>
<evidence type="ECO:0000256" key="19">
    <source>
        <dbReference type="ARBA" id="ARBA00048483"/>
    </source>
</evidence>
<dbReference type="Gene3D" id="3.40.50.80">
    <property type="entry name" value="Nucleotide-binding domain of ferredoxin-NADP reductase (FNR) module"/>
    <property type="match status" value="1"/>
</dbReference>
<evidence type="ECO:0000256" key="8">
    <source>
        <dbReference type="ARBA" id="ARBA00022630"/>
    </source>
</evidence>
<dbReference type="Pfam" id="PF08030">
    <property type="entry name" value="NAD_binding_6"/>
    <property type="match status" value="1"/>
</dbReference>
<evidence type="ECO:0000256" key="16">
    <source>
        <dbReference type="ARBA" id="ARBA00023065"/>
    </source>
</evidence>
<feature type="domain" description="FAD-binding FR-type" evidence="21">
    <location>
        <begin position="449"/>
        <end position="573"/>
    </location>
</feature>
<dbReference type="SFLD" id="SFLDG01168">
    <property type="entry name" value="Ferric_reductase_subgroup_(FRE"/>
    <property type="match status" value="1"/>
</dbReference>
<accession>A0A8H2ZF89</accession>
<evidence type="ECO:0000256" key="11">
    <source>
        <dbReference type="ARBA" id="ARBA00022857"/>
    </source>
</evidence>
<keyword evidence="23" id="KW-1185">Reference proteome</keyword>
<keyword evidence="12" id="KW-0249">Electron transport</keyword>
<dbReference type="SUPFAM" id="SSF63380">
    <property type="entry name" value="Riboflavin synthase domain-like"/>
    <property type="match status" value="1"/>
</dbReference>
<dbReference type="Proteomes" id="UP000644660">
    <property type="component" value="Unassembled WGS sequence"/>
</dbReference>
<evidence type="ECO:0000256" key="2">
    <source>
        <dbReference type="ARBA" id="ARBA00004651"/>
    </source>
</evidence>
<evidence type="ECO:0000313" key="22">
    <source>
        <dbReference type="EMBL" id="CAB4252986.1"/>
    </source>
</evidence>
<dbReference type="SUPFAM" id="SSF52343">
    <property type="entry name" value="Ferredoxin reductase-like, C-terminal NADP-linked domain"/>
    <property type="match status" value="1"/>
</dbReference>
<feature type="transmembrane region" description="Helical" evidence="20">
    <location>
        <begin position="385"/>
        <end position="408"/>
    </location>
</feature>
<proteinExistence type="inferred from homology"/>
<keyword evidence="8" id="KW-0285">Flavoprotein</keyword>
<keyword evidence="9 20" id="KW-0812">Transmembrane</keyword>
<keyword evidence="5" id="KW-0813">Transport</keyword>
<evidence type="ECO:0000313" key="23">
    <source>
        <dbReference type="Proteomes" id="UP000644660"/>
    </source>
</evidence>
<keyword evidence="15" id="KW-0408">Iron</keyword>
<dbReference type="InterPro" id="IPR017927">
    <property type="entry name" value="FAD-bd_FR_type"/>
</dbReference>
<dbReference type="SFLD" id="SFLDS00052">
    <property type="entry name" value="Ferric_Reductase_Domain"/>
    <property type="match status" value="1"/>
</dbReference>
<comment type="subcellular location">
    <subcellularLocation>
        <location evidence="2">Cell membrane</location>
        <topology evidence="2">Multi-pass membrane protein</topology>
    </subcellularLocation>
</comment>
<evidence type="ECO:0000256" key="9">
    <source>
        <dbReference type="ARBA" id="ARBA00022692"/>
    </source>
</evidence>
<keyword evidence="10" id="KW-0274">FAD</keyword>
<evidence type="ECO:0000256" key="3">
    <source>
        <dbReference type="ARBA" id="ARBA00006278"/>
    </source>
</evidence>
<keyword evidence="17 20" id="KW-0472">Membrane</keyword>
<dbReference type="GO" id="GO:0052851">
    <property type="term" value="F:ferric-chelate reductase (NADPH) activity"/>
    <property type="evidence" value="ECO:0007669"/>
    <property type="project" value="UniProtKB-EC"/>
</dbReference>
<dbReference type="PROSITE" id="PS51384">
    <property type="entry name" value="FAD_FR"/>
    <property type="match status" value="1"/>
</dbReference>
<feature type="transmembrane region" description="Helical" evidence="20">
    <location>
        <begin position="201"/>
        <end position="220"/>
    </location>
</feature>
<evidence type="ECO:0000256" key="13">
    <source>
        <dbReference type="ARBA" id="ARBA00022989"/>
    </source>
</evidence>
<keyword evidence="7" id="KW-0479">Metal-binding</keyword>
<dbReference type="InterPro" id="IPR013121">
    <property type="entry name" value="Fe_red_NAD-bd_6"/>
</dbReference>
<keyword evidence="13 20" id="KW-1133">Transmembrane helix</keyword>
<evidence type="ECO:0000256" key="4">
    <source>
        <dbReference type="ARBA" id="ARBA00012668"/>
    </source>
</evidence>
<evidence type="ECO:0000256" key="14">
    <source>
        <dbReference type="ARBA" id="ARBA00023002"/>
    </source>
</evidence>
<evidence type="ECO:0000256" key="15">
    <source>
        <dbReference type="ARBA" id="ARBA00023004"/>
    </source>
</evidence>
<organism evidence="22 23">
    <name type="scientific">Maudiozyma barnettii</name>
    <dbReference type="NCBI Taxonomy" id="61262"/>
    <lineage>
        <taxon>Eukaryota</taxon>
        <taxon>Fungi</taxon>
        <taxon>Dikarya</taxon>
        <taxon>Ascomycota</taxon>
        <taxon>Saccharomycotina</taxon>
        <taxon>Saccharomycetes</taxon>
        <taxon>Saccharomycetales</taxon>
        <taxon>Saccharomycetaceae</taxon>
        <taxon>Maudiozyma</taxon>
    </lineage>
</organism>
<dbReference type="InterPro" id="IPR013112">
    <property type="entry name" value="FAD-bd_8"/>
</dbReference>
<comment type="catalytic activity">
    <reaction evidence="19">
        <text>2 a Fe(II)-siderophore + NADP(+) + H(+) = 2 a Fe(III)-siderophore + NADPH</text>
        <dbReference type="Rhea" id="RHEA:28795"/>
        <dbReference type="Rhea" id="RHEA-COMP:11342"/>
        <dbReference type="Rhea" id="RHEA-COMP:11344"/>
        <dbReference type="ChEBI" id="CHEBI:15378"/>
        <dbReference type="ChEBI" id="CHEBI:29033"/>
        <dbReference type="ChEBI" id="CHEBI:29034"/>
        <dbReference type="ChEBI" id="CHEBI:57783"/>
        <dbReference type="ChEBI" id="CHEBI:58349"/>
        <dbReference type="EC" id="1.16.1.9"/>
    </reaction>
</comment>
<evidence type="ECO:0000256" key="10">
    <source>
        <dbReference type="ARBA" id="ARBA00022827"/>
    </source>
</evidence>
<dbReference type="GO" id="GO:0015677">
    <property type="term" value="P:copper ion import"/>
    <property type="evidence" value="ECO:0007669"/>
    <property type="project" value="TreeGrafter"/>
</dbReference>
<evidence type="ECO:0000256" key="17">
    <source>
        <dbReference type="ARBA" id="ARBA00023136"/>
    </source>
</evidence>
<evidence type="ECO:0000256" key="6">
    <source>
        <dbReference type="ARBA" id="ARBA00022475"/>
    </source>
</evidence>
<dbReference type="AlphaFoldDB" id="A0A8H2ZF89"/>
<dbReference type="PANTHER" id="PTHR32361">
    <property type="entry name" value="FERRIC/CUPRIC REDUCTASE TRANSMEMBRANE COMPONENT"/>
    <property type="match status" value="1"/>
</dbReference>
<evidence type="ECO:0000256" key="1">
    <source>
        <dbReference type="ARBA" id="ARBA00001974"/>
    </source>
</evidence>
<dbReference type="Pfam" id="PF08022">
    <property type="entry name" value="FAD_binding_8"/>
    <property type="match status" value="1"/>
</dbReference>
<keyword evidence="7" id="KW-0349">Heme</keyword>
<sequence>MIQYFDLIISTLEFKLPGLICFLFRYKKMSKLFGNLLFFIINASLIYAKFVKRDTLERNSVLGCAFQLSKIQNWDHKDSSTDQFYCSVCNYIPALQSWVFCISDTVNRLSENKDNAAFNKSIVDLKRTCSSINPIINNMTISEYYDMLNNASQYIRRNYPSNNADGLINYPIYMNSTMVDPIINAYHSFFNNMDLSNFSVYYYYIFFSFIFFTASMINYLNHSNNLRYFSKWKSWCKIKGLLLRCLYSGYHTEYIKFLGDGFIGLLPTRLETTIIINYAILNGIMLAVGYKIDPTNSLFKSYPQQILRLVADRAGILAFGNLPIIFLFGTRNNLLMGLTGFNFTTFISLHKWVGRVMIINSLIHSACYLCYSIFSGSFVFSDLELYYKCGIVAMILLLLLFFLSLGYIRKHYYEVFLYTHIVLGVGFMAACWKHVENLGWKNWLIISTVMWVAERLARMFNIISNGVFLSSKLSLIGTNDKTDDNLIRVSIHKKHMRPLKPGQYFFVYFMHPLIFWQSHPFTVIDVIQENKIIIVLKPKSGASKVLYDSLRKNHNTIDIKVALEGPYGHSAPIYHADNILLIAAGTGIPGPLFHAMDLTSKLQGHANKRIKLVIIIRDKIILNAFKDEILTLRNKDVAVEVFLTRERSTKSVSSHHTEHTSLLQRNLDIEDIKTFTKVSFGRPDMKNIILSCVEPNKNLAILSCGAPQFEDSLRNITSNIIMGHSESHIDYYEEFQRW</sequence>
<dbReference type="EMBL" id="CAEFZW010000002">
    <property type="protein sequence ID" value="CAB4252986.1"/>
    <property type="molecule type" value="Genomic_DNA"/>
</dbReference>
<comment type="similarity">
    <text evidence="3">Belongs to the ferric reductase (FRE) family.</text>
</comment>
<dbReference type="InterPro" id="IPR039261">
    <property type="entry name" value="FNR_nucleotide-bd"/>
</dbReference>
<evidence type="ECO:0000256" key="5">
    <source>
        <dbReference type="ARBA" id="ARBA00022448"/>
    </source>
</evidence>